<keyword evidence="5 11" id="KW-0808">Transferase</keyword>
<reference evidence="12 13" key="1">
    <citation type="submission" date="2015-09" db="EMBL/GenBank/DDBJ databases">
        <title>Identification and resolution of microdiversity through metagenomic sequencing of parallel consortia.</title>
        <authorList>
            <person name="Nelson W.C."/>
            <person name="Romine M.F."/>
            <person name="Lindemann S.R."/>
        </authorList>
    </citation>
    <scope>NUCLEOTIDE SEQUENCE [LARGE SCALE GENOMIC DNA]</scope>
    <source>
        <strain evidence="12">Ana</strain>
    </source>
</reference>
<comment type="function">
    <text evidence="11">Catalyzes the specific phosphorylation of the 3-hydroxyl group of shikimic acid using ATP as a cosubstrate.</text>
</comment>
<evidence type="ECO:0000256" key="2">
    <source>
        <dbReference type="ARBA" id="ARBA00006997"/>
    </source>
</evidence>
<keyword evidence="11" id="KW-0963">Cytoplasm</keyword>
<accession>A0A0P7YZS1</accession>
<dbReference type="InterPro" id="IPR027417">
    <property type="entry name" value="P-loop_NTPase"/>
</dbReference>
<dbReference type="PROSITE" id="PS01128">
    <property type="entry name" value="SHIKIMATE_KINASE"/>
    <property type="match status" value="1"/>
</dbReference>
<dbReference type="GO" id="GO:0005524">
    <property type="term" value="F:ATP binding"/>
    <property type="evidence" value="ECO:0007669"/>
    <property type="project" value="UniProtKB-UniRule"/>
</dbReference>
<dbReference type="Proteomes" id="UP000050465">
    <property type="component" value="Unassembled WGS sequence"/>
</dbReference>
<feature type="binding site" evidence="11">
    <location>
        <position position="123"/>
    </location>
    <ligand>
        <name>ATP</name>
        <dbReference type="ChEBI" id="CHEBI:30616"/>
    </ligand>
</feature>
<dbReference type="PANTHER" id="PTHR21087">
    <property type="entry name" value="SHIKIMATE KINASE"/>
    <property type="match status" value="1"/>
</dbReference>
<dbReference type="Gene3D" id="3.40.50.300">
    <property type="entry name" value="P-loop containing nucleotide triphosphate hydrolases"/>
    <property type="match status" value="1"/>
</dbReference>
<dbReference type="PANTHER" id="PTHR21087:SF16">
    <property type="entry name" value="SHIKIMATE KINASE 1, CHLOROPLASTIC"/>
    <property type="match status" value="1"/>
</dbReference>
<dbReference type="GO" id="GO:0008652">
    <property type="term" value="P:amino acid biosynthetic process"/>
    <property type="evidence" value="ECO:0007669"/>
    <property type="project" value="UniProtKB-KW"/>
</dbReference>
<dbReference type="CDD" id="cd00464">
    <property type="entry name" value="SK"/>
    <property type="match status" value="1"/>
</dbReference>
<gene>
    <name evidence="11 12" type="primary">aroK</name>
    <name evidence="12" type="ORF">HLUCCA11_07730</name>
</gene>
<comment type="subcellular location">
    <subcellularLocation>
        <location evidence="11">Cytoplasm</location>
    </subcellularLocation>
</comment>
<evidence type="ECO:0000256" key="11">
    <source>
        <dbReference type="HAMAP-Rule" id="MF_00109"/>
    </source>
</evidence>
<evidence type="ECO:0000256" key="1">
    <source>
        <dbReference type="ARBA" id="ARBA00004842"/>
    </source>
</evidence>
<comment type="subunit">
    <text evidence="11">Monomer.</text>
</comment>
<dbReference type="PRINTS" id="PR01100">
    <property type="entry name" value="SHIKIMTKNASE"/>
</dbReference>
<dbReference type="PATRIC" id="fig|1666911.3.peg.3855"/>
<feature type="binding site" evidence="11">
    <location>
        <position position="64"/>
    </location>
    <ligand>
        <name>substrate</name>
    </ligand>
</feature>
<feature type="binding site" evidence="11">
    <location>
        <position position="22"/>
    </location>
    <ligand>
        <name>Mg(2+)</name>
        <dbReference type="ChEBI" id="CHEBI:18420"/>
    </ligand>
</feature>
<evidence type="ECO:0000256" key="5">
    <source>
        <dbReference type="ARBA" id="ARBA00022679"/>
    </source>
</evidence>
<keyword evidence="4 11" id="KW-0028">Amino-acid biosynthesis</keyword>
<dbReference type="InterPro" id="IPR023000">
    <property type="entry name" value="Shikimate_kinase_CS"/>
</dbReference>
<sequence>MTADLLNKTNLYLVGMMGAGKTTIGRKLAHRVGYRFVDTDGLIEAVAGKPISKIFADEGEAAFRALESRVLSDVSAFTSLVVATGGGVVTQPMNWSYLHHGLVIWLDVPVPILVARLLGDKTRPLIQSVDLTEKLEKLLNDRQALYAQADVRIAYESQSIGKICDRIMTALTQTIHPDRLQADRLQKASEIVINQTNINRPVTDVSVEGG</sequence>
<keyword evidence="6 11" id="KW-0547">Nucleotide-binding</keyword>
<comment type="similarity">
    <text evidence="2 11">Belongs to the shikimate kinase family.</text>
</comment>
<dbReference type="GO" id="GO:0009423">
    <property type="term" value="P:chorismate biosynthetic process"/>
    <property type="evidence" value="ECO:0007669"/>
    <property type="project" value="UniProtKB-UniRule"/>
</dbReference>
<name>A0A0P7YZS1_9CYAN</name>
<dbReference type="EC" id="2.7.1.71" evidence="3 11"/>
<dbReference type="HAMAP" id="MF_00109">
    <property type="entry name" value="Shikimate_kinase"/>
    <property type="match status" value="1"/>
</dbReference>
<comment type="caution">
    <text evidence="12">The sequence shown here is derived from an EMBL/GenBank/DDBJ whole genome shotgun (WGS) entry which is preliminary data.</text>
</comment>
<evidence type="ECO:0000313" key="13">
    <source>
        <dbReference type="Proteomes" id="UP000050465"/>
    </source>
</evidence>
<comment type="cofactor">
    <cofactor evidence="11">
        <name>Mg(2+)</name>
        <dbReference type="ChEBI" id="CHEBI:18420"/>
    </cofactor>
    <text evidence="11">Binds 1 Mg(2+) ion per subunit.</text>
</comment>
<feature type="binding site" evidence="11">
    <location>
        <position position="40"/>
    </location>
    <ligand>
        <name>substrate</name>
    </ligand>
</feature>
<evidence type="ECO:0000256" key="4">
    <source>
        <dbReference type="ARBA" id="ARBA00022605"/>
    </source>
</evidence>
<evidence type="ECO:0000256" key="8">
    <source>
        <dbReference type="ARBA" id="ARBA00022840"/>
    </source>
</evidence>
<keyword evidence="11" id="KW-0460">Magnesium</keyword>
<keyword evidence="11" id="KW-0479">Metal-binding</keyword>
<dbReference type="STRING" id="1666911.HLUCCA11_07730"/>
<dbReference type="Pfam" id="PF01202">
    <property type="entry name" value="SKI"/>
    <property type="match status" value="1"/>
</dbReference>
<comment type="pathway">
    <text evidence="1 11">Metabolic intermediate biosynthesis; chorismate biosynthesis; chorismate from D-erythrose 4-phosphate and phosphoenolpyruvate: step 5/7.</text>
</comment>
<keyword evidence="8 11" id="KW-0067">ATP-binding</keyword>
<dbReference type="InterPro" id="IPR000623">
    <property type="entry name" value="Shikimate_kinase/TSH1"/>
</dbReference>
<dbReference type="UniPathway" id="UPA00053">
    <property type="reaction ID" value="UER00088"/>
</dbReference>
<evidence type="ECO:0000256" key="9">
    <source>
        <dbReference type="ARBA" id="ARBA00023141"/>
    </source>
</evidence>
<keyword evidence="7 11" id="KW-0418">Kinase</keyword>
<dbReference type="InterPro" id="IPR031322">
    <property type="entry name" value="Shikimate/glucono_kinase"/>
</dbReference>
<evidence type="ECO:0000256" key="6">
    <source>
        <dbReference type="ARBA" id="ARBA00022741"/>
    </source>
</evidence>
<feature type="binding site" evidence="11">
    <location>
        <begin position="18"/>
        <end position="23"/>
    </location>
    <ligand>
        <name>ATP</name>
        <dbReference type="ChEBI" id="CHEBI:30616"/>
    </ligand>
</feature>
<dbReference type="SUPFAM" id="SSF52540">
    <property type="entry name" value="P-loop containing nucleoside triphosphate hydrolases"/>
    <property type="match status" value="1"/>
</dbReference>
<evidence type="ECO:0000256" key="7">
    <source>
        <dbReference type="ARBA" id="ARBA00022777"/>
    </source>
</evidence>
<dbReference type="GO" id="GO:0009073">
    <property type="term" value="P:aromatic amino acid family biosynthetic process"/>
    <property type="evidence" value="ECO:0007669"/>
    <property type="project" value="UniProtKB-KW"/>
</dbReference>
<evidence type="ECO:0000256" key="10">
    <source>
        <dbReference type="ARBA" id="ARBA00048567"/>
    </source>
</evidence>
<feature type="binding site" evidence="11">
    <location>
        <position position="158"/>
    </location>
    <ligand>
        <name>ATP</name>
        <dbReference type="ChEBI" id="CHEBI:30616"/>
    </ligand>
</feature>
<dbReference type="GO" id="GO:0000287">
    <property type="term" value="F:magnesium ion binding"/>
    <property type="evidence" value="ECO:0007669"/>
    <property type="project" value="UniProtKB-UniRule"/>
</dbReference>
<evidence type="ECO:0000313" key="12">
    <source>
        <dbReference type="EMBL" id="KPQ36093.1"/>
    </source>
</evidence>
<comment type="catalytic activity">
    <reaction evidence="10 11">
        <text>shikimate + ATP = 3-phosphoshikimate + ADP + H(+)</text>
        <dbReference type="Rhea" id="RHEA:13121"/>
        <dbReference type="ChEBI" id="CHEBI:15378"/>
        <dbReference type="ChEBI" id="CHEBI:30616"/>
        <dbReference type="ChEBI" id="CHEBI:36208"/>
        <dbReference type="ChEBI" id="CHEBI:145989"/>
        <dbReference type="ChEBI" id="CHEBI:456216"/>
        <dbReference type="EC" id="2.7.1.71"/>
    </reaction>
</comment>
<dbReference type="AlphaFoldDB" id="A0A0P7YZS1"/>
<feature type="binding site" evidence="11">
    <location>
        <position position="86"/>
    </location>
    <ligand>
        <name>substrate</name>
    </ligand>
</feature>
<proteinExistence type="inferred from homology"/>
<protein>
    <recommendedName>
        <fullName evidence="3 11">Shikimate kinase</fullName>
        <shortName evidence="11">SK</shortName>
        <ecNumber evidence="3 11">2.7.1.71</ecNumber>
    </recommendedName>
</protein>
<organism evidence="12 13">
    <name type="scientific">Phormidesmis priestleyi Ana</name>
    <dbReference type="NCBI Taxonomy" id="1666911"/>
    <lineage>
        <taxon>Bacteria</taxon>
        <taxon>Bacillati</taxon>
        <taxon>Cyanobacteriota</taxon>
        <taxon>Cyanophyceae</taxon>
        <taxon>Leptolyngbyales</taxon>
        <taxon>Leptolyngbyaceae</taxon>
        <taxon>Phormidesmis</taxon>
    </lineage>
</organism>
<keyword evidence="9 11" id="KW-0057">Aromatic amino acid biosynthesis</keyword>
<dbReference type="GO" id="GO:0004765">
    <property type="term" value="F:shikimate kinase activity"/>
    <property type="evidence" value="ECO:0007669"/>
    <property type="project" value="UniProtKB-UniRule"/>
</dbReference>
<dbReference type="EMBL" id="LJZR01000008">
    <property type="protein sequence ID" value="KPQ36093.1"/>
    <property type="molecule type" value="Genomic_DNA"/>
</dbReference>
<dbReference type="GO" id="GO:0005829">
    <property type="term" value="C:cytosol"/>
    <property type="evidence" value="ECO:0007669"/>
    <property type="project" value="TreeGrafter"/>
</dbReference>
<feature type="binding site" evidence="11">
    <location>
        <position position="142"/>
    </location>
    <ligand>
        <name>substrate</name>
    </ligand>
</feature>
<evidence type="ECO:0000256" key="3">
    <source>
        <dbReference type="ARBA" id="ARBA00012154"/>
    </source>
</evidence>